<protein>
    <submittedName>
        <fullName evidence="1">FAD-dependent oxidoreductase</fullName>
    </submittedName>
</protein>
<organism evidence="1 2">
    <name type="scientific">Paraburkholderia rhynchosiae</name>
    <dbReference type="NCBI Taxonomy" id="487049"/>
    <lineage>
        <taxon>Bacteria</taxon>
        <taxon>Pseudomonadati</taxon>
        <taxon>Pseudomonadota</taxon>
        <taxon>Betaproteobacteria</taxon>
        <taxon>Burkholderiales</taxon>
        <taxon>Burkholderiaceae</taxon>
        <taxon>Paraburkholderia</taxon>
    </lineage>
</organism>
<dbReference type="Proteomes" id="UP001629235">
    <property type="component" value="Unassembled WGS sequence"/>
</dbReference>
<evidence type="ECO:0000313" key="1">
    <source>
        <dbReference type="EMBL" id="MFM0104536.1"/>
    </source>
</evidence>
<evidence type="ECO:0000313" key="2">
    <source>
        <dbReference type="Proteomes" id="UP001629235"/>
    </source>
</evidence>
<reference evidence="1 2" key="1">
    <citation type="journal article" date="2024" name="Chem. Sci.">
        <title>Discovery of megapolipeptins by genome mining of a Burkholderiales bacteria collection.</title>
        <authorList>
            <person name="Paulo B.S."/>
            <person name="Recchia M.J.J."/>
            <person name="Lee S."/>
            <person name="Fergusson C.H."/>
            <person name="Romanowski S.B."/>
            <person name="Hernandez A."/>
            <person name="Krull N."/>
            <person name="Liu D.Y."/>
            <person name="Cavanagh H."/>
            <person name="Bos A."/>
            <person name="Gray C.A."/>
            <person name="Murphy B.T."/>
            <person name="Linington R.G."/>
            <person name="Eustaquio A.S."/>
        </authorList>
    </citation>
    <scope>NUCLEOTIDE SEQUENCE [LARGE SCALE GENOMIC DNA]</scope>
    <source>
        <strain evidence="1 2">RL18-126-BIB-B</strain>
    </source>
</reference>
<keyword evidence="2" id="KW-1185">Reference proteome</keyword>
<dbReference type="EMBL" id="JAQQDW010000023">
    <property type="protein sequence ID" value="MFM0104536.1"/>
    <property type="molecule type" value="Genomic_DNA"/>
</dbReference>
<sequence length="831" mass="91031">MSTSIPAHARVVVIGGGIIGCSVAYHLTKLGWTDVILLEQGQLSCGTTWHAAGLVGQLRAQESMTKLIRYSTALYAELEADTGLATGWKQCGSLSVARTAERMTQLKRTAAVARAYGVTCDVISPREAGDLWPVMRTDDLLGAVWLPGDGKANPTDLTQALARGARMRGACIVENTRVTAIHTRAAQHGNANGAREVSGLAWRNKDGEEGRINADIVVNCAGQWAKAVGRLCDVTVPLHSAEHYYIVTGRIAGVPADLPVMRDPDGFIYFKEEVGGLVMGGFEPDAKPWGMNGIPENFEFQLLADDWDQFEILMKNALQRVPALETAPVRQFFNGPESFTPDNNFMLGEAPGLRRFFVGAGFNSMGIASAGGAGMALAEWIVAGEPTMDLWPVDIRRFARFNGNDTWLHDRVKETLGLHYAMPWPNRELDSARPFRRSPLYALLRDKGACFGSKMGWERANFFAPTPAQARIDYAFGQQNWLPWSGAEHRACRERVALFDMTSFSKFLVKGRDAQEVLQSIVANDVAVPPGTTVYTGMLNERGTYESDFTLTRLADDQYLLVTGTAQTTRDFDTIEKAIPHDRHCTLVDVTGQYAVLAVMGPRSRELLQSVSKADWSNEAFGFGQSREVDLGYATVRATRLTYVGELGWELYVPVELALGVYETLHQAGHAFGLVDAGYYAIDSLRIEKGYRAWGRELTPDTNPFEAGLSFACKLDKDIAFRGRDALLKRRAEPLTRRMVVLTVDGAADRMLWGGEAILRDGEPVGFVSSAAFGHTLGCPVAMGYVNNPQGVADAAYLNSGRYAIDVAGEPLPATVHLKAPYDPRSERVKR</sequence>
<proteinExistence type="predicted"/>
<accession>A0ACC7NE82</accession>
<name>A0ACC7NE82_9BURK</name>
<comment type="caution">
    <text evidence="1">The sequence shown here is derived from an EMBL/GenBank/DDBJ whole genome shotgun (WGS) entry which is preliminary data.</text>
</comment>
<gene>
    <name evidence="1" type="ORF">PQR01_13880</name>
</gene>